<dbReference type="RefSeq" id="WP_220210591.1">
    <property type="nucleotide sequence ID" value="NZ_BNJK01000002.1"/>
</dbReference>
<organism evidence="1 2">
    <name type="scientific">Reticulibacter mediterranei</name>
    <dbReference type="NCBI Taxonomy" id="2778369"/>
    <lineage>
        <taxon>Bacteria</taxon>
        <taxon>Bacillati</taxon>
        <taxon>Chloroflexota</taxon>
        <taxon>Ktedonobacteria</taxon>
        <taxon>Ktedonobacterales</taxon>
        <taxon>Reticulibacteraceae</taxon>
        <taxon>Reticulibacter</taxon>
    </lineage>
</organism>
<protein>
    <submittedName>
        <fullName evidence="1">Uncharacterized protein</fullName>
    </submittedName>
</protein>
<dbReference type="Pfam" id="PF19696">
    <property type="entry name" value="DUF6196"/>
    <property type="match status" value="1"/>
</dbReference>
<reference evidence="1" key="1">
    <citation type="submission" date="2020-10" db="EMBL/GenBank/DDBJ databases">
        <title>Taxonomic study of unclassified bacteria belonging to the class Ktedonobacteria.</title>
        <authorList>
            <person name="Yabe S."/>
            <person name="Wang C.M."/>
            <person name="Zheng Y."/>
            <person name="Sakai Y."/>
            <person name="Cavaletti L."/>
            <person name="Monciardini P."/>
            <person name="Donadio S."/>
        </authorList>
    </citation>
    <scope>NUCLEOTIDE SEQUENCE</scope>
    <source>
        <strain evidence="1">ID150040</strain>
    </source>
</reference>
<dbReference type="InterPro" id="IPR045674">
    <property type="entry name" value="DUF6196"/>
</dbReference>
<name>A0A8J3N6A2_9CHLR</name>
<keyword evidence="2" id="KW-1185">Reference proteome</keyword>
<accession>A0A8J3N6A2</accession>
<comment type="caution">
    <text evidence="1">The sequence shown here is derived from an EMBL/GenBank/DDBJ whole genome shotgun (WGS) entry which is preliminary data.</text>
</comment>
<gene>
    <name evidence="1" type="ORF">KSF_100320</name>
</gene>
<sequence>MDISYETPEQTQQRLLQVIAHAQLHVLDGAYAFEEFPLSDFLRRVTPSALALVRDDEVWSQLVPSTDRTQELCTVFRFHFEAGLDNSGFVGWLASHLKVQLGTGVFVVCGFNSQRGGIFDYWGCPVAVGSQVIAEVERLRNQQIG</sequence>
<evidence type="ECO:0000313" key="2">
    <source>
        <dbReference type="Proteomes" id="UP000597444"/>
    </source>
</evidence>
<dbReference type="Proteomes" id="UP000597444">
    <property type="component" value="Unassembled WGS sequence"/>
</dbReference>
<dbReference type="EMBL" id="BNJK01000002">
    <property type="protein sequence ID" value="GHO99984.1"/>
    <property type="molecule type" value="Genomic_DNA"/>
</dbReference>
<dbReference type="AlphaFoldDB" id="A0A8J3N6A2"/>
<proteinExistence type="predicted"/>
<evidence type="ECO:0000313" key="1">
    <source>
        <dbReference type="EMBL" id="GHO99984.1"/>
    </source>
</evidence>